<dbReference type="InterPro" id="IPR039498">
    <property type="entry name" value="NTP_transf_5"/>
</dbReference>
<accession>A0A6M0RIX7</accession>
<protein>
    <recommendedName>
        <fullName evidence="3">Nucleotidyltransferase family protein</fullName>
    </recommendedName>
</protein>
<dbReference type="AlphaFoldDB" id="A0A6M0RIX7"/>
<dbReference type="EMBL" id="QXHD01000004">
    <property type="protein sequence ID" value="NEZ56137.1"/>
    <property type="molecule type" value="Genomic_DNA"/>
</dbReference>
<dbReference type="Proteomes" id="UP000481033">
    <property type="component" value="Unassembled WGS sequence"/>
</dbReference>
<name>A0A6M0RIX7_9CYAN</name>
<comment type="caution">
    <text evidence="1">The sequence shown here is derived from an EMBL/GenBank/DDBJ whole genome shotgun (WGS) entry which is preliminary data.</text>
</comment>
<evidence type="ECO:0000313" key="2">
    <source>
        <dbReference type="Proteomes" id="UP000481033"/>
    </source>
</evidence>
<keyword evidence="2" id="KW-1185">Reference proteome</keyword>
<dbReference type="Pfam" id="PF14907">
    <property type="entry name" value="NTP_transf_5"/>
    <property type="match status" value="1"/>
</dbReference>
<evidence type="ECO:0008006" key="3">
    <source>
        <dbReference type="Google" id="ProtNLM"/>
    </source>
</evidence>
<gene>
    <name evidence="1" type="ORF">DXZ20_10715</name>
</gene>
<sequence>MSTLRITELNPEISFLLKCARVYLNIDDPCEINQLIQQTSLNWDEVIKMAQVHRVLPILHKTLTLVSPQELPDFVLPKLHQLHFKNIKRNFFLLQELIRFLDILKKHQIDAITFKGPMTAMVAYGDLSLRTFYDLDLLVHSHDFFKLRDIAKNHGYTCDLLMAKEERECLTKLSFQDQELYFNSQKEYSLVNAKNRIFLDIHQGVLSKQFSPLFNTQWIWEHTQQVKIGGHQVLGLTPEVQILVLCAQGVEDCWNHLGKLFDVAILIKNHPDLDWDQLVKLSKQMDVLPRLLLGLCLIRQLYGFTLPDQIEQPLQNCTFIQKLAEALQRQIILKSNINSKSKLDLLNAAYQLRLMSQWKNRIKFILTLMQPTLADIATVSLPKSLFFIYYLLRPFRVMQLSK</sequence>
<proteinExistence type="predicted"/>
<dbReference type="RefSeq" id="WP_163669989.1">
    <property type="nucleotide sequence ID" value="NZ_QXHD01000004.1"/>
</dbReference>
<evidence type="ECO:0000313" key="1">
    <source>
        <dbReference type="EMBL" id="NEZ56137.1"/>
    </source>
</evidence>
<organism evidence="1 2">
    <name type="scientific">Adonisia turfae CCMR0081</name>
    <dbReference type="NCBI Taxonomy" id="2292702"/>
    <lineage>
        <taxon>Bacteria</taxon>
        <taxon>Bacillati</taxon>
        <taxon>Cyanobacteriota</taxon>
        <taxon>Adonisia</taxon>
        <taxon>Adonisia turfae</taxon>
    </lineage>
</organism>
<reference evidence="1 2" key="1">
    <citation type="journal article" date="2020" name="Microb. Ecol.">
        <title>Ecogenomics of the Marine Benthic Filamentous Cyanobacterium Adonisia.</title>
        <authorList>
            <person name="Walter J.M."/>
            <person name="Coutinho F.H."/>
            <person name="Leomil L."/>
            <person name="Hargreaves P.I."/>
            <person name="Campeao M.E."/>
            <person name="Vieira V.V."/>
            <person name="Silva B.S."/>
            <person name="Fistarol G.O."/>
            <person name="Salomon P.S."/>
            <person name="Sawabe T."/>
            <person name="Mino S."/>
            <person name="Hosokawa M."/>
            <person name="Miyashita H."/>
            <person name="Maruyama F."/>
            <person name="van Verk M.C."/>
            <person name="Dutilh B.E."/>
            <person name="Thompson C.C."/>
            <person name="Thompson F.L."/>
        </authorList>
    </citation>
    <scope>NUCLEOTIDE SEQUENCE [LARGE SCALE GENOMIC DNA]</scope>
    <source>
        <strain evidence="1 2">CCMR0081</strain>
    </source>
</reference>